<evidence type="ECO:0000313" key="2">
    <source>
        <dbReference type="Proteomes" id="UP001213566"/>
    </source>
</evidence>
<reference evidence="1" key="1">
    <citation type="submission" date="2023-02" db="EMBL/GenBank/DDBJ databases">
        <title>Draft Whole-Genome Sequences of competitive exclusion Lactobacillus salivarius strains for Poultry.</title>
        <authorList>
            <person name="Ma L.M."/>
            <person name="Lopez-Guerra N."/>
            <person name="Zhang G."/>
        </authorList>
    </citation>
    <scope>NUCLEOTIDE SEQUENCE</scope>
    <source>
        <strain evidence="1">Salm-9</strain>
    </source>
</reference>
<sequence>MSTELLRNRINLLDQLVRVKEVNPDDYANANHVVIVNNFIPSIIDEIEKNQSIQSWVKNEAEKIEKSDEDKLYQYNLLALTAQIYANENEENPNSILNLINKLRTTNYLKKLDMGEIIANDPRTLIVDGQLMVKDDRNIYT</sequence>
<organism evidence="1 2">
    <name type="scientific">Ligilactobacillus salivarius</name>
    <dbReference type="NCBI Taxonomy" id="1624"/>
    <lineage>
        <taxon>Bacteria</taxon>
        <taxon>Bacillati</taxon>
        <taxon>Bacillota</taxon>
        <taxon>Bacilli</taxon>
        <taxon>Lactobacillales</taxon>
        <taxon>Lactobacillaceae</taxon>
        <taxon>Ligilactobacillus</taxon>
    </lineage>
</organism>
<evidence type="ECO:0000313" key="1">
    <source>
        <dbReference type="EMBL" id="MDF4187347.1"/>
    </source>
</evidence>
<protein>
    <submittedName>
        <fullName evidence="1">Uncharacterized protein</fullName>
    </submittedName>
</protein>
<gene>
    <name evidence="1" type="ORF">PV940_10075</name>
</gene>
<dbReference type="EMBL" id="JARKHV010000059">
    <property type="protein sequence ID" value="MDF4187347.1"/>
    <property type="molecule type" value="Genomic_DNA"/>
</dbReference>
<feature type="non-terminal residue" evidence="1">
    <location>
        <position position="141"/>
    </location>
</feature>
<comment type="caution">
    <text evidence="1">The sequence shown here is derived from an EMBL/GenBank/DDBJ whole genome shotgun (WGS) entry which is preliminary data.</text>
</comment>
<proteinExistence type="predicted"/>
<dbReference type="Proteomes" id="UP001213566">
    <property type="component" value="Unassembled WGS sequence"/>
</dbReference>
<dbReference type="AlphaFoldDB" id="A0AAW6Q3P9"/>
<name>A0AAW6Q3P9_9LACO</name>
<accession>A0AAW6Q3P9</accession>